<evidence type="ECO:0000259" key="3">
    <source>
        <dbReference type="PROSITE" id="PS50829"/>
    </source>
</evidence>
<sequence length="1453" mass="161940">MATSNTMNFGPEWMRRFPKTPTNDSNRSTSPTLSSSNATTNSSTISASANSNINPTNNSNSNGTTFSWSSVAAANNNNTTSNRSLHNEASEKSDVPGAGDSALNPFKYSKEFMLKLYKPVGLPLEFERHEYVTSEEPLQPMAMIIYTEQEQKLLSGTSVNSELTRRIVSNASSGTVTGSERVERDRVPFPPRGEKHINTGLTSPRSERFGGIIGGVLSGRTSPRSSRPPRTSGSLNLSSADDPVWNGVTRHAVGTFDSNGVFRIPGNNVEDETLDKVKKEDAERGKKFEQELEKKNPTDRSDANTYNKSSQSEILTSKSEREMNNNESMNDNEDSTRSEFMEDLQENTSVQLGLQNERQLKKNKMLQDWQESQSQSNQEVEESSLQRDQLDYHQENFHQEKQREQTSFQHSQRSEGEHQLSQQPQNYRKDDEKDLELEIDNDRSFELDREKDQLILEQQRQLQLQQKQEQEQQLQMQMHQRQENEQKQLQLQLQLQQQQQLLLQQQQQQILQDQQDLLQHQHQYRQQQLLQQQLLLPHHFDPDQDDDVLKEAFAYSNVGGNTPPLSPTGKSNKYTSAHSVIGTSNAFGDNNSGTASLFSSTGINVESRKVTSEQYKWMYRDPSGNIQGPFSSQEMNEWYKGGFFVHSLLVKRVEDATFEPLGVLIRKTGDDERPFSAQIPGSRPSLTISMPNNSSRLVNDPFQRSWVGPNSPSTAQLFLDQQRFNPFGGTSSVPNTPFDRYQFGSVFGRNDGGWGDLNSTNNTWGQTENFTSNNESLSPRIQAPNSPPPLFNNNSATFNVSPPQTYLDHQRVLSSQIDRQQYLVLQQQRQLQQNQQNQNTYPDTFIRQHHQSYVGMSGPVSAPISNAPTSPFTRTAGWPATTSTEQPTPSSPWGPGIGVTPSRATQSDEIGYFGLRKEGLQQPSHIDKISSRRNERQYEIMSGNTQDSSLDSKVNEMVKSMTIADDETQSKKGDEKAISEGKESPALKNISDETSSHFTQKEELYRTKPSLREIQAEEERRKKQQQEKEKFASVAQQTSNQSLTKAPQPQKINSAAWGNNNSITPSSPAPWAKDEDHTHKTPSLREIQEMEARKAAERKAASMVATQSTVIVTKEESTPSNSSWGIIGQNSSNTSNSSSLSTSPVVTTPAWQSNNSAPKKTLREIQKEEEEAMKRRNKIREMQQQALLGANSGTSTSVTNSMGKRYADTVATGSGGPVTKKIGSTSMNAAWTTVASKSNSRPITTISSQSNVGTSVLSTKPTGKDSAVVWDMDSHKSINGSRPQTQLSKPPEHLKSSNRSTPASLSLSKTSGNSGAINANNSNEHSAPRPPSEEFLKWCRQALRGLNDVNVEDFIQMLLTFPLDPPPATIEIIQELVYANSSTLDGRRFADEFIKRRKADASGLPLNSLLNTNVEGKSGKDTGTVNSNTKDDHSVNSAGAFKVVTTKKGKKKH</sequence>
<dbReference type="GO" id="GO:0005829">
    <property type="term" value="C:cytosol"/>
    <property type="evidence" value="ECO:0007669"/>
    <property type="project" value="TreeGrafter"/>
</dbReference>
<dbReference type="SUPFAM" id="SSF55277">
    <property type="entry name" value="GYF domain"/>
    <property type="match status" value="1"/>
</dbReference>
<feature type="compositionally biased region" description="Polar residues" evidence="2">
    <location>
        <begin position="1034"/>
        <end position="1066"/>
    </location>
</feature>
<dbReference type="SMART" id="SM00444">
    <property type="entry name" value="GYF"/>
    <property type="match status" value="1"/>
</dbReference>
<feature type="compositionally biased region" description="Polar residues" evidence="2">
    <location>
        <begin position="1413"/>
        <end position="1428"/>
    </location>
</feature>
<organism evidence="4 6">
    <name type="scientific">Rhizophagus clarus</name>
    <dbReference type="NCBI Taxonomy" id="94130"/>
    <lineage>
        <taxon>Eukaryota</taxon>
        <taxon>Fungi</taxon>
        <taxon>Fungi incertae sedis</taxon>
        <taxon>Mucoromycota</taxon>
        <taxon>Glomeromycotina</taxon>
        <taxon>Glomeromycetes</taxon>
        <taxon>Glomerales</taxon>
        <taxon>Glomeraceae</taxon>
        <taxon>Rhizophagus</taxon>
    </lineage>
</organism>
<feature type="region of interest" description="Disordered" evidence="2">
    <location>
        <begin position="276"/>
        <end position="340"/>
    </location>
</feature>
<feature type="compositionally biased region" description="Polar residues" evidence="2">
    <location>
        <begin position="1277"/>
        <end position="1288"/>
    </location>
</feature>
<dbReference type="PANTHER" id="PTHR14445:SF36">
    <property type="entry name" value="FI03272P-RELATED"/>
    <property type="match status" value="1"/>
</dbReference>
<feature type="region of interest" description="Disordered" evidence="2">
    <location>
        <begin position="1233"/>
        <end position="1331"/>
    </location>
</feature>
<evidence type="ECO:0000256" key="1">
    <source>
        <dbReference type="SAM" id="Coils"/>
    </source>
</evidence>
<feature type="domain" description="GYF" evidence="3">
    <location>
        <begin position="614"/>
        <end position="662"/>
    </location>
</feature>
<dbReference type="EMBL" id="BLAL01000079">
    <property type="protein sequence ID" value="GES84283.1"/>
    <property type="molecule type" value="Genomic_DNA"/>
</dbReference>
<dbReference type="Proteomes" id="UP000615446">
    <property type="component" value="Unassembled WGS sequence"/>
</dbReference>
<name>A0A2Z6QMB2_9GLOM</name>
<dbReference type="Pfam" id="PF02213">
    <property type="entry name" value="GYF"/>
    <property type="match status" value="1"/>
</dbReference>
<feature type="compositionally biased region" description="Low complexity" evidence="2">
    <location>
        <begin position="1311"/>
        <end position="1323"/>
    </location>
</feature>
<evidence type="ECO:0000313" key="5">
    <source>
        <dbReference type="EMBL" id="GES84283.1"/>
    </source>
</evidence>
<dbReference type="Proteomes" id="UP000247702">
    <property type="component" value="Unassembled WGS sequence"/>
</dbReference>
<protein>
    <submittedName>
        <fullName evidence="5">Cytoplasm protein, putative</fullName>
    </submittedName>
</protein>
<keyword evidence="1" id="KW-0175">Coiled coil</keyword>
<dbReference type="STRING" id="94130.A0A2Z6QMB2"/>
<feature type="region of interest" description="Disordered" evidence="2">
    <location>
        <begin position="962"/>
        <end position="1162"/>
    </location>
</feature>
<accession>A0A2Z6QMB2</accession>
<feature type="compositionally biased region" description="Polar residues" evidence="2">
    <location>
        <begin position="1233"/>
        <end position="1261"/>
    </location>
</feature>
<feature type="region of interest" description="Disordered" evidence="2">
    <location>
        <begin position="174"/>
        <end position="244"/>
    </location>
</feature>
<feature type="coiled-coil region" evidence="1">
    <location>
        <begin position="462"/>
        <end position="501"/>
    </location>
</feature>
<feature type="compositionally biased region" description="Polar residues" evidence="2">
    <location>
        <begin position="863"/>
        <end position="873"/>
    </location>
</feature>
<feature type="region of interest" description="Disordered" evidence="2">
    <location>
        <begin position="757"/>
        <end position="802"/>
    </location>
</feature>
<feature type="compositionally biased region" description="Basic and acidic residues" evidence="2">
    <location>
        <begin position="180"/>
        <end position="197"/>
    </location>
</feature>
<dbReference type="PANTHER" id="PTHR14445">
    <property type="entry name" value="GRB10 INTERACTING GYF PROTEIN"/>
    <property type="match status" value="1"/>
</dbReference>
<dbReference type="PROSITE" id="PS50829">
    <property type="entry name" value="GYF"/>
    <property type="match status" value="1"/>
</dbReference>
<comment type="caution">
    <text evidence="4">The sequence shown here is derived from an EMBL/GenBank/DDBJ whole genome shotgun (WGS) entry which is preliminary data.</text>
</comment>
<feature type="compositionally biased region" description="Low complexity" evidence="2">
    <location>
        <begin position="218"/>
        <end position="234"/>
    </location>
</feature>
<feature type="compositionally biased region" description="Polar residues" evidence="2">
    <location>
        <begin position="757"/>
        <end position="779"/>
    </location>
</feature>
<reference evidence="4 6" key="1">
    <citation type="submission" date="2017-11" db="EMBL/GenBank/DDBJ databases">
        <title>The genome of Rhizophagus clarus HR1 reveals common genetic basis of auxotrophy among arbuscular mycorrhizal fungi.</title>
        <authorList>
            <person name="Kobayashi Y."/>
        </authorList>
    </citation>
    <scope>NUCLEOTIDE SEQUENCE [LARGE SCALE GENOMIC DNA]</scope>
    <source>
        <strain evidence="4 6">HR1</strain>
    </source>
</reference>
<feature type="region of interest" description="Disordered" evidence="2">
    <location>
        <begin position="363"/>
        <end position="434"/>
    </location>
</feature>
<feature type="compositionally biased region" description="Basic and acidic residues" evidence="2">
    <location>
        <begin position="1086"/>
        <end position="1100"/>
    </location>
</feature>
<dbReference type="OrthoDB" id="6415790at2759"/>
<dbReference type="Gene3D" id="3.30.1490.40">
    <property type="match status" value="1"/>
</dbReference>
<feature type="region of interest" description="Disordered" evidence="2">
    <location>
        <begin position="856"/>
        <end position="904"/>
    </location>
</feature>
<gene>
    <name evidence="5" type="ORF">RCL2_001140700</name>
    <name evidence="4" type="ORF">RclHR1_12360001</name>
</gene>
<feature type="region of interest" description="Disordered" evidence="2">
    <location>
        <begin position="1413"/>
        <end position="1439"/>
    </location>
</feature>
<feature type="compositionally biased region" description="Polar residues" evidence="2">
    <location>
        <begin position="1297"/>
        <end position="1310"/>
    </location>
</feature>
<keyword evidence="6" id="KW-1185">Reference proteome</keyword>
<feature type="compositionally biased region" description="Low complexity" evidence="2">
    <location>
        <begin position="879"/>
        <end position="888"/>
    </location>
</feature>
<feature type="region of interest" description="Disordered" evidence="2">
    <location>
        <begin position="1"/>
        <end position="101"/>
    </location>
</feature>
<feature type="compositionally biased region" description="Low complexity" evidence="2">
    <location>
        <begin position="1130"/>
        <end position="1143"/>
    </location>
</feature>
<evidence type="ECO:0000313" key="4">
    <source>
        <dbReference type="EMBL" id="GBB85921.1"/>
    </source>
</evidence>
<dbReference type="EMBL" id="BEXD01000265">
    <property type="protein sequence ID" value="GBB85921.1"/>
    <property type="molecule type" value="Genomic_DNA"/>
</dbReference>
<feature type="compositionally biased region" description="Basic and acidic residues" evidence="2">
    <location>
        <begin position="85"/>
        <end position="94"/>
    </location>
</feature>
<feature type="compositionally biased region" description="Polar residues" evidence="2">
    <location>
        <begin position="303"/>
        <end position="317"/>
    </location>
</feature>
<dbReference type="InterPro" id="IPR035445">
    <property type="entry name" value="GYF-like_dom_sf"/>
</dbReference>
<reference evidence="5" key="2">
    <citation type="submission" date="2019-10" db="EMBL/GenBank/DDBJ databases">
        <title>Conservation and host-specific expression of non-tandemly repeated heterogenous ribosome RNA gene in arbuscular mycorrhizal fungi.</title>
        <authorList>
            <person name="Maeda T."/>
            <person name="Kobayashi Y."/>
            <person name="Nakagawa T."/>
            <person name="Ezawa T."/>
            <person name="Yamaguchi K."/>
            <person name="Bino T."/>
            <person name="Nishimoto Y."/>
            <person name="Shigenobu S."/>
            <person name="Kawaguchi M."/>
        </authorList>
    </citation>
    <scope>NUCLEOTIDE SEQUENCE</scope>
    <source>
        <strain evidence="5">HR1</strain>
    </source>
</reference>
<dbReference type="InterPro" id="IPR003169">
    <property type="entry name" value="GYF"/>
</dbReference>
<evidence type="ECO:0000313" key="6">
    <source>
        <dbReference type="Proteomes" id="UP000247702"/>
    </source>
</evidence>
<feature type="compositionally biased region" description="Low complexity" evidence="2">
    <location>
        <begin position="25"/>
        <end position="84"/>
    </location>
</feature>
<feature type="compositionally biased region" description="Basic and acidic residues" evidence="2">
    <location>
        <begin position="276"/>
        <end position="302"/>
    </location>
</feature>
<feature type="compositionally biased region" description="Basic and acidic residues" evidence="2">
    <location>
        <begin position="968"/>
        <end position="1031"/>
    </location>
</feature>
<evidence type="ECO:0000256" key="2">
    <source>
        <dbReference type="SAM" id="MobiDB-lite"/>
    </source>
</evidence>
<dbReference type="InterPro" id="IPR051640">
    <property type="entry name" value="GRB10-interact_GYF"/>
</dbReference>
<feature type="compositionally biased region" description="Basic and acidic residues" evidence="2">
    <location>
        <begin position="384"/>
        <end position="404"/>
    </location>
</feature>
<proteinExistence type="predicted"/>
<feature type="compositionally biased region" description="Polar residues" evidence="2">
    <location>
        <begin position="1144"/>
        <end position="1158"/>
    </location>
</feature>